<dbReference type="Gene3D" id="3.40.50.12370">
    <property type="match status" value="1"/>
</dbReference>
<comment type="similarity">
    <text evidence="1">Belongs to the universal stress protein A family.</text>
</comment>
<accession>A0A0P0Z5C1</accession>
<dbReference type="InterPro" id="IPR006015">
    <property type="entry name" value="Universal_stress_UspA"/>
</dbReference>
<dbReference type="CDD" id="cd00293">
    <property type="entry name" value="USP-like"/>
    <property type="match status" value="2"/>
</dbReference>
<dbReference type="SUPFAM" id="SSF52402">
    <property type="entry name" value="Adenine nucleotide alpha hydrolases-like"/>
    <property type="match status" value="2"/>
</dbReference>
<feature type="domain" description="UspA" evidence="2">
    <location>
        <begin position="151"/>
        <end position="271"/>
    </location>
</feature>
<feature type="domain" description="UspA" evidence="2">
    <location>
        <begin position="1"/>
        <end position="114"/>
    </location>
</feature>
<dbReference type="PANTHER" id="PTHR46268:SF15">
    <property type="entry name" value="UNIVERSAL STRESS PROTEIN HP_0031"/>
    <property type="match status" value="1"/>
</dbReference>
<evidence type="ECO:0000313" key="3">
    <source>
        <dbReference type="EMBL" id="BAT29328.1"/>
    </source>
</evidence>
<dbReference type="AlphaFoldDB" id="A0A0P0Z5C1"/>
<protein>
    <recommendedName>
        <fullName evidence="2">UspA domain-containing protein</fullName>
    </recommendedName>
</protein>
<evidence type="ECO:0000256" key="1">
    <source>
        <dbReference type="ARBA" id="ARBA00008791"/>
    </source>
</evidence>
<reference evidence="3" key="1">
    <citation type="journal article" date="2015" name="Proc. Natl. Acad. Sci. U.S.A.">
        <title>Bacterial clade with the ribosomal RNA operon on a small plasmid rather than the chromosome.</title>
        <authorList>
            <person name="Anda M."/>
            <person name="Ohtsubo Y."/>
            <person name="Okubo T."/>
            <person name="Sugawara M."/>
            <person name="Nagata Y."/>
            <person name="Tsuda M."/>
            <person name="Minamisawa K."/>
            <person name="Mitsui H."/>
        </authorList>
    </citation>
    <scope>NUCLEOTIDE SEQUENCE</scope>
    <source>
        <strain evidence="3">DSM 21871</strain>
    </source>
</reference>
<dbReference type="PRINTS" id="PR01438">
    <property type="entry name" value="UNVRSLSTRESS"/>
</dbReference>
<evidence type="ECO:0000259" key="2">
    <source>
        <dbReference type="Pfam" id="PF00582"/>
    </source>
</evidence>
<name>A0A0P0Z5C1_9HYPH</name>
<sequence length="272" mass="29000">MYRTILVCLDNSERAGAILRTALTIAERQGAHLVGLHVVQDVVVSIPTEVSLEYIDQARQAAQSEADAIAEVFKTATAGAGVSTEWRREEPMAGDADTVWTRNALVADLVVVGQAAGAADVPLTDLLIETGRPVLFVPYAGEYAQVGKQPLVAWNGSRESAGAVFDALPLLKDASLVRVLCIDPDKAGARAGLAPADDMALALARHDIRAEAARSHSGEISVGDEVLAQLVDHGHDLLVMGCYGHSRLREMLFGGVTRHILQHMTVPVLMSR</sequence>
<dbReference type="PANTHER" id="PTHR46268">
    <property type="entry name" value="STRESS RESPONSE PROTEIN NHAX"/>
    <property type="match status" value="1"/>
</dbReference>
<dbReference type="Pfam" id="PF00582">
    <property type="entry name" value="Usp"/>
    <property type="match status" value="2"/>
</dbReference>
<proteinExistence type="inferred from homology"/>
<organism evidence="3">
    <name type="scientific">Aurantimonas manganoxydans</name>
    <dbReference type="NCBI Taxonomy" id="651183"/>
    <lineage>
        <taxon>Bacteria</taxon>
        <taxon>Pseudomonadati</taxon>
        <taxon>Pseudomonadota</taxon>
        <taxon>Alphaproteobacteria</taxon>
        <taxon>Hyphomicrobiales</taxon>
        <taxon>Aurantimonadaceae</taxon>
        <taxon>Aurantimonas</taxon>
    </lineage>
</organism>
<dbReference type="InterPro" id="IPR006016">
    <property type="entry name" value="UspA"/>
</dbReference>
<dbReference type="EMBL" id="LC066380">
    <property type="protein sequence ID" value="BAT29328.1"/>
    <property type="molecule type" value="Genomic_DNA"/>
</dbReference>